<dbReference type="Pfam" id="PF01875">
    <property type="entry name" value="Memo"/>
    <property type="match status" value="1"/>
</dbReference>
<dbReference type="GeneID" id="92377129"/>
<dbReference type="InterPro" id="IPR002737">
    <property type="entry name" value="MEMO1_fam"/>
</dbReference>
<dbReference type="Gene3D" id="3.40.830.10">
    <property type="entry name" value="LigB-like"/>
    <property type="match status" value="1"/>
</dbReference>
<proteinExistence type="inferred from homology"/>
<evidence type="ECO:0000256" key="1">
    <source>
        <dbReference type="ARBA" id="ARBA00006315"/>
    </source>
</evidence>
<dbReference type="EMBL" id="CZPT02001678">
    <property type="protein sequence ID" value="SCU71608.1"/>
    <property type="molecule type" value="Genomic_DNA"/>
</dbReference>
<evidence type="ECO:0000313" key="3">
    <source>
        <dbReference type="Proteomes" id="UP000195570"/>
    </source>
</evidence>
<dbReference type="CDD" id="cd07361">
    <property type="entry name" value="MEMO_like"/>
    <property type="match status" value="1"/>
</dbReference>
<sequence length="323" mass="36138">MTYSRRATHAGSWYEGSPNALKALVDTLFSTASKSPLKESEKMIGVISPHAGISYSGNTASHVYVHLRDYIYGHKGRSITRIFLLGPSHHKGFDGVEVCAAQRYETPFGPLVVNAKVGQEVEKELRAAGVPVGTMHRMTDEDEHSIEMQLPFISHLLHYPPNGYKPAMDRVELVPLLIGGTNRKMENLIGSVLSKYLKDNQNFFVISSDFCHWGARFQYMYHYEKAEYPDIGDAIISMDHEGMRLLEARDMDGWYKYLSTTNNTICGRRPISVLMAALDSKKEAVVRFLHYSQSNRCKNMSDSSVSYAGAIVTLDESGDKSAP</sequence>
<dbReference type="NCBIfam" id="TIGR04336">
    <property type="entry name" value="AmmeMemoSam_B"/>
    <property type="match status" value="1"/>
</dbReference>
<dbReference type="HAMAP" id="MF_00055">
    <property type="entry name" value="MEMO1"/>
    <property type="match status" value="1"/>
</dbReference>
<protein>
    <submittedName>
        <fullName evidence="2">AmmeMemoRadiSam system protein B, putative</fullName>
    </submittedName>
</protein>
<gene>
    <name evidence="2" type="ORF">TEOVI_000318900</name>
</gene>
<comment type="similarity">
    <text evidence="1">Belongs to the MEMO1 family.</text>
</comment>
<dbReference type="PANTHER" id="PTHR11060">
    <property type="entry name" value="PROTEIN MEMO1"/>
    <property type="match status" value="1"/>
</dbReference>
<dbReference type="VEuPathDB" id="TriTrypDB:TEOVI_000318900"/>
<keyword evidence="3" id="KW-1185">Reference proteome</keyword>
<organism evidence="2 3">
    <name type="scientific">Trypanosoma equiperdum</name>
    <dbReference type="NCBI Taxonomy" id="5694"/>
    <lineage>
        <taxon>Eukaryota</taxon>
        <taxon>Discoba</taxon>
        <taxon>Euglenozoa</taxon>
        <taxon>Kinetoplastea</taxon>
        <taxon>Metakinetoplastina</taxon>
        <taxon>Trypanosomatida</taxon>
        <taxon>Trypanosomatidae</taxon>
        <taxon>Trypanosoma</taxon>
    </lineage>
</organism>
<evidence type="ECO:0000313" key="2">
    <source>
        <dbReference type="EMBL" id="SCU71608.1"/>
    </source>
</evidence>
<dbReference type="RefSeq" id="XP_067082242.1">
    <property type="nucleotide sequence ID" value="XM_067226141.1"/>
</dbReference>
<dbReference type="AlphaFoldDB" id="A0A1G4IH97"/>
<dbReference type="PANTHER" id="PTHR11060:SF0">
    <property type="entry name" value="PROTEIN MEMO1"/>
    <property type="match status" value="1"/>
</dbReference>
<accession>A0A1G4IH97</accession>
<dbReference type="Proteomes" id="UP000195570">
    <property type="component" value="Unassembled WGS sequence"/>
</dbReference>
<reference evidence="2" key="1">
    <citation type="submission" date="2016-09" db="EMBL/GenBank/DDBJ databases">
        <authorList>
            <person name="Hebert L."/>
            <person name="Moumen B."/>
        </authorList>
    </citation>
    <scope>NUCLEOTIDE SEQUENCE [LARGE SCALE GENOMIC DNA]</scope>
    <source>
        <strain evidence="2">OVI</strain>
    </source>
</reference>
<name>A0A1G4IH97_TRYEQ</name>
<comment type="caution">
    <text evidence="2">The sequence shown here is derived from an EMBL/GenBank/DDBJ whole genome shotgun (WGS) entry which is preliminary data.</text>
</comment>